<keyword evidence="2" id="KW-1185">Reference proteome</keyword>
<dbReference type="EMBL" id="CP040882">
    <property type="protein sequence ID" value="QDA55552.1"/>
    <property type="molecule type" value="Genomic_DNA"/>
</dbReference>
<name>A0ABX5VIP3_9BURK</name>
<dbReference type="RefSeq" id="WP_139688962.1">
    <property type="nucleotide sequence ID" value="NZ_CP040882.1"/>
</dbReference>
<reference evidence="2" key="1">
    <citation type="submission" date="2019-06" db="EMBL/GenBank/DDBJ databases">
        <authorList>
            <person name="Oh B.S."/>
        </authorList>
    </citation>
    <scope>NUCLEOTIDE SEQUENCE [LARGE SCALE GENOMIC DNA]</scope>
    <source>
        <strain evidence="2">KGMB03119</strain>
    </source>
</reference>
<evidence type="ECO:0000313" key="2">
    <source>
        <dbReference type="Proteomes" id="UP000308889"/>
    </source>
</evidence>
<gene>
    <name evidence="1" type="ORF">FG381_11760</name>
</gene>
<dbReference type="Proteomes" id="UP000308889">
    <property type="component" value="Chromosome"/>
</dbReference>
<organism evidence="1 2">
    <name type="scientific">Sutterella faecalis</name>
    <dbReference type="NCBI Taxonomy" id="2584944"/>
    <lineage>
        <taxon>Bacteria</taxon>
        <taxon>Pseudomonadati</taxon>
        <taxon>Pseudomonadota</taxon>
        <taxon>Betaproteobacteria</taxon>
        <taxon>Burkholderiales</taxon>
        <taxon>Sutterellaceae</taxon>
        <taxon>Sutterella</taxon>
    </lineage>
</organism>
<evidence type="ECO:0000313" key="1">
    <source>
        <dbReference type="EMBL" id="QDA55552.1"/>
    </source>
</evidence>
<protein>
    <submittedName>
        <fullName evidence="1">Uncharacterized protein</fullName>
    </submittedName>
</protein>
<sequence>MKIDIFDTTVPDYSILDKKSLMESLGYESETSLRNAVDSGFIPPSMDYGGRNGAGRWTVGMIRKWFTLKGEKAVLDALRHLNYVSKKSISQKSLPRLGGGVSDAFPAE</sequence>
<proteinExistence type="predicted"/>
<accession>A0ABX5VIP3</accession>